<name>A0ABW8UZ30_9RHOB</name>
<dbReference type="SUPFAM" id="SSF52540">
    <property type="entry name" value="P-loop containing nucleoside triphosphate hydrolases"/>
    <property type="match status" value="1"/>
</dbReference>
<evidence type="ECO:0000313" key="2">
    <source>
        <dbReference type="Proteomes" id="UP001627408"/>
    </source>
</evidence>
<dbReference type="Gene3D" id="3.40.50.300">
    <property type="entry name" value="P-loop containing nucleotide triphosphate hydrolases"/>
    <property type="match status" value="1"/>
</dbReference>
<organism evidence="1 2">
    <name type="scientific">Tateyamaria armeniaca</name>
    <dbReference type="NCBI Taxonomy" id="2518930"/>
    <lineage>
        <taxon>Bacteria</taxon>
        <taxon>Pseudomonadati</taxon>
        <taxon>Pseudomonadota</taxon>
        <taxon>Alphaproteobacteria</taxon>
        <taxon>Rhodobacterales</taxon>
        <taxon>Roseobacteraceae</taxon>
        <taxon>Tateyamaria</taxon>
    </lineage>
</organism>
<dbReference type="RefSeq" id="WP_407594483.1">
    <property type="nucleotide sequence ID" value="NZ_JBHDIY010000004.1"/>
</dbReference>
<gene>
    <name evidence="1" type="ORF">ACERZ8_21395</name>
</gene>
<dbReference type="Proteomes" id="UP001627408">
    <property type="component" value="Unassembled WGS sequence"/>
</dbReference>
<comment type="caution">
    <text evidence="1">The sequence shown here is derived from an EMBL/GenBank/DDBJ whole genome shotgun (WGS) entry which is preliminary data.</text>
</comment>
<reference evidence="1 2" key="1">
    <citation type="submission" date="2024-08" db="EMBL/GenBank/DDBJ databases">
        <title>Tateyamaria sp. nov., isolated from marine algae.</title>
        <authorList>
            <person name="Choi B.J."/>
            <person name="Kim J.M."/>
            <person name="Lee J.K."/>
            <person name="Choi D.G."/>
            <person name="Bayburt H."/>
            <person name="Baek J.H."/>
            <person name="Han D.M."/>
            <person name="Jeon C.O."/>
        </authorList>
    </citation>
    <scope>NUCLEOTIDE SEQUENCE [LARGE SCALE GENOMIC DNA]</scope>
    <source>
        <strain evidence="1 2">KMU-156</strain>
    </source>
</reference>
<evidence type="ECO:0000313" key="1">
    <source>
        <dbReference type="EMBL" id="MFL4472311.1"/>
    </source>
</evidence>
<dbReference type="EMBL" id="JBHDIY010000004">
    <property type="protein sequence ID" value="MFL4472311.1"/>
    <property type="molecule type" value="Genomic_DNA"/>
</dbReference>
<dbReference type="InterPro" id="IPR027417">
    <property type="entry name" value="P-loop_NTPase"/>
</dbReference>
<keyword evidence="2" id="KW-1185">Reference proteome</keyword>
<proteinExistence type="predicted"/>
<sequence>MPKLIIHIGSQKTGSTSIQTFLTQQSDKMAEAGLSYIKAGRGPAAHNKLAFKRDTEQFPKIMNRVVAEVENNPDKTHVISAEMLFTTRMARSLAEYLPDDLRAETQIIAYIRRQDKFLEAMYKQVVKTGRFKGTAQQYAQKREAALMYSKILGTYAEGFGTENVKVLPYERSQFLEGDVILDMCAHLGMTNVTRDDLPEKFSNITLSREVSEMLGLISNATDINIAELIRVIIRNNAEGAFYSGDSYSPLERREIADKYVEDNELVRATYRPDLEHLFDLSDLSGDLDSAGIPAEEQVIRLRQAQIAVFEAIGQSHTSVCAPS</sequence>
<accession>A0ABW8UZ30</accession>
<protein>
    <submittedName>
        <fullName evidence="1">Uncharacterized protein</fullName>
    </submittedName>
</protein>